<dbReference type="CDD" id="cd22233">
    <property type="entry name" value="RHH_CopAso-like"/>
    <property type="match status" value="1"/>
</dbReference>
<organism evidence="1 2">
    <name type="scientific">Neoaquamicrobium microcysteis</name>
    <dbReference type="NCBI Taxonomy" id="2682781"/>
    <lineage>
        <taxon>Bacteria</taxon>
        <taxon>Pseudomonadati</taxon>
        <taxon>Pseudomonadota</taxon>
        <taxon>Alphaproteobacteria</taxon>
        <taxon>Hyphomicrobiales</taxon>
        <taxon>Phyllobacteriaceae</taxon>
        <taxon>Neoaquamicrobium</taxon>
    </lineage>
</organism>
<reference evidence="1 2" key="1">
    <citation type="submission" date="2019-08" db="EMBL/GenBank/DDBJ databases">
        <authorList>
            <person name="Seo Y.L."/>
        </authorList>
    </citation>
    <scope>NUCLEOTIDE SEQUENCE [LARGE SCALE GENOMIC DNA]</scope>
    <source>
        <strain evidence="1 2">MaA-C15</strain>
    </source>
</reference>
<evidence type="ECO:0000313" key="2">
    <source>
        <dbReference type="Proteomes" id="UP000323258"/>
    </source>
</evidence>
<reference evidence="1 2" key="2">
    <citation type="submission" date="2019-09" db="EMBL/GenBank/DDBJ databases">
        <title>Mesorhizobium sp. MaA-C15 isolated from Microcystis aeruginosa.</title>
        <authorList>
            <person name="Jeong S.E."/>
            <person name="Jin H.M."/>
            <person name="Jeon C.O."/>
        </authorList>
    </citation>
    <scope>NUCLEOTIDE SEQUENCE [LARGE SCALE GENOMIC DNA]</scope>
    <source>
        <strain evidence="1 2">MaA-C15</strain>
    </source>
</reference>
<gene>
    <name evidence="1" type="ORF">FY036_20515</name>
</gene>
<dbReference type="Proteomes" id="UP000323258">
    <property type="component" value="Unassembled WGS sequence"/>
</dbReference>
<evidence type="ECO:0000313" key="1">
    <source>
        <dbReference type="EMBL" id="TYR30266.1"/>
    </source>
</evidence>
<sequence length="83" mass="9142">MSSTTMTVRLPNETKSKLERLAEHTNRSLSFLAGRAIADYAERELAIVEGIEEGLEDERAGRVISHDDAMLRIGQAIEKASKG</sequence>
<protein>
    <submittedName>
        <fullName evidence="1">CopG family transcriptional regulator</fullName>
    </submittedName>
</protein>
<keyword evidence="2" id="KW-1185">Reference proteome</keyword>
<comment type="caution">
    <text evidence="1">The sequence shown here is derived from an EMBL/GenBank/DDBJ whole genome shotgun (WGS) entry which is preliminary data.</text>
</comment>
<dbReference type="SUPFAM" id="SSF47598">
    <property type="entry name" value="Ribbon-helix-helix"/>
    <property type="match status" value="1"/>
</dbReference>
<name>A0A5D4GN53_9HYPH</name>
<proteinExistence type="predicted"/>
<dbReference type="GO" id="GO:0006355">
    <property type="term" value="P:regulation of DNA-templated transcription"/>
    <property type="evidence" value="ECO:0007669"/>
    <property type="project" value="InterPro"/>
</dbReference>
<dbReference type="RefSeq" id="WP_148916621.1">
    <property type="nucleotide sequence ID" value="NZ_VSZS01000067.1"/>
</dbReference>
<dbReference type="InterPro" id="IPR010985">
    <property type="entry name" value="Ribbon_hlx_hlx"/>
</dbReference>
<dbReference type="AlphaFoldDB" id="A0A5D4GN53"/>
<accession>A0A5D4GN53</accession>
<dbReference type="OrthoDB" id="7359471at2"/>
<dbReference type="EMBL" id="VSZS01000067">
    <property type="protein sequence ID" value="TYR30266.1"/>
    <property type="molecule type" value="Genomic_DNA"/>
</dbReference>